<feature type="transmembrane region" description="Helical" evidence="6">
    <location>
        <begin position="437"/>
        <end position="455"/>
    </location>
</feature>
<feature type="region of interest" description="Disordered" evidence="5">
    <location>
        <begin position="1"/>
        <end position="40"/>
    </location>
</feature>
<dbReference type="GO" id="GO:0015187">
    <property type="term" value="F:glycine transmembrane transporter activity"/>
    <property type="evidence" value="ECO:0007669"/>
    <property type="project" value="TreeGrafter"/>
</dbReference>
<comment type="subcellular location">
    <subcellularLocation>
        <location evidence="1">Membrane</location>
        <topology evidence="1">Multi-pass membrane protein</topology>
    </subcellularLocation>
</comment>
<feature type="transmembrane region" description="Helical" evidence="6">
    <location>
        <begin position="289"/>
        <end position="309"/>
    </location>
</feature>
<evidence type="ECO:0000256" key="2">
    <source>
        <dbReference type="ARBA" id="ARBA00022692"/>
    </source>
</evidence>
<feature type="transmembrane region" description="Helical" evidence="6">
    <location>
        <begin position="193"/>
        <end position="210"/>
    </location>
</feature>
<evidence type="ECO:0000313" key="9">
    <source>
        <dbReference type="Proteomes" id="UP000551758"/>
    </source>
</evidence>
<feature type="transmembrane region" description="Helical" evidence="6">
    <location>
        <begin position="398"/>
        <end position="425"/>
    </location>
</feature>
<feature type="transmembrane region" description="Helical" evidence="6">
    <location>
        <begin position="258"/>
        <end position="277"/>
    </location>
</feature>
<keyword evidence="4 6" id="KW-0472">Membrane</keyword>
<feature type="transmembrane region" description="Helical" evidence="6">
    <location>
        <begin position="369"/>
        <end position="392"/>
    </location>
</feature>
<feature type="compositionally biased region" description="Low complexity" evidence="5">
    <location>
        <begin position="24"/>
        <end position="34"/>
    </location>
</feature>
<evidence type="ECO:0000256" key="3">
    <source>
        <dbReference type="ARBA" id="ARBA00022989"/>
    </source>
</evidence>
<dbReference type="PANTHER" id="PTHR22950">
    <property type="entry name" value="AMINO ACID TRANSPORTER"/>
    <property type="match status" value="1"/>
</dbReference>
<dbReference type="PANTHER" id="PTHR22950:SF258">
    <property type="entry name" value="PROTON-COUPLED AMINO ACID TRANSPORTER 3"/>
    <property type="match status" value="1"/>
</dbReference>
<dbReference type="OrthoDB" id="1684102at2759"/>
<evidence type="ECO:0000259" key="7">
    <source>
        <dbReference type="Pfam" id="PF01490"/>
    </source>
</evidence>
<protein>
    <recommendedName>
        <fullName evidence="7">Amino acid transporter transmembrane domain-containing protein</fullName>
    </recommendedName>
</protein>
<keyword evidence="3 6" id="KW-1133">Transmembrane helix</keyword>
<proteinExistence type="predicted"/>
<accession>A0A7J7EBT0</accession>
<gene>
    <name evidence="8" type="ORF">HPG69_016891</name>
</gene>
<keyword evidence="2 6" id="KW-0812">Transmembrane</keyword>
<dbReference type="Proteomes" id="UP000551758">
    <property type="component" value="Unassembled WGS sequence"/>
</dbReference>
<sequence>MLKTSLLGRDYSSEPNSLDNGAKSLSESSSTTTSEKVHPAEEANRLTMVQSLIHLLKCNIGTGLLGLPLAMKNAGLLVGPISLLAIGILTVHCMVILLNCAHHLSQRLQKTFVDYGEAMMYSLETCPNAWLRTHSVWGRYTVSFLLIITQLGFCSVYFMFMADNLQQMVEEAQVTSNTCQPRKIPVLTPILDIRFYMLTILPFLVLLVFIQNLKMLSIFSTLANVTTLGSMALIFEYIVQGIPDPSRLPLMASWKTFLLFFGTAIFTFEGIGMVLSLKNQMKQPQQFSFVLYLGMSLVIILYICLGTLGYMKFGSNTQASITLNLPNCWLYQSVKLMYSIGIFFTYTLQFHVPAEIIIPFVISQVSESWALSVDLSVRTALVCLTCVSAILIPRLDLVISLVGSVSSSALALIIPPLLELITFYPEDMSCVTIAKDIMISILGLLGCVFGTYQALYELTQPINHSIANSTGVYA</sequence>
<name>A0A7J7EBT0_DICBM</name>
<evidence type="ECO:0000256" key="6">
    <source>
        <dbReference type="SAM" id="Phobius"/>
    </source>
</evidence>
<dbReference type="GO" id="GO:0005774">
    <property type="term" value="C:vacuolar membrane"/>
    <property type="evidence" value="ECO:0007669"/>
    <property type="project" value="TreeGrafter"/>
</dbReference>
<feature type="transmembrane region" description="Helical" evidence="6">
    <location>
        <begin position="140"/>
        <end position="160"/>
    </location>
</feature>
<dbReference type="GO" id="GO:0005280">
    <property type="term" value="F:amino acid:proton symporter activity"/>
    <property type="evidence" value="ECO:0007669"/>
    <property type="project" value="TreeGrafter"/>
</dbReference>
<feature type="transmembrane region" description="Helical" evidence="6">
    <location>
        <begin position="217"/>
        <end position="238"/>
    </location>
</feature>
<keyword evidence="9" id="KW-1185">Reference proteome</keyword>
<reference evidence="8 9" key="1">
    <citation type="journal article" date="2020" name="Mol. Biol. Evol.">
        <title>Interspecific Gene Flow and the Evolution of Specialization in Black and White Rhinoceros.</title>
        <authorList>
            <person name="Moodley Y."/>
            <person name="Westbury M.V."/>
            <person name="Russo I.M."/>
            <person name="Gopalakrishnan S."/>
            <person name="Rakotoarivelo A."/>
            <person name="Olsen R.A."/>
            <person name="Prost S."/>
            <person name="Tunstall T."/>
            <person name="Ryder O.A."/>
            <person name="Dalen L."/>
            <person name="Bruford M.W."/>
        </authorList>
    </citation>
    <scope>NUCLEOTIDE SEQUENCE [LARGE SCALE GENOMIC DNA]</scope>
    <source>
        <strain evidence="8">SBR-YM</strain>
        <tissue evidence="8">Skin</tissue>
    </source>
</reference>
<dbReference type="AlphaFoldDB" id="A0A7J7EBT0"/>
<dbReference type="EMBL" id="JACDTQ010003641">
    <property type="protein sequence ID" value="KAF5913275.1"/>
    <property type="molecule type" value="Genomic_DNA"/>
</dbReference>
<evidence type="ECO:0000256" key="1">
    <source>
        <dbReference type="ARBA" id="ARBA00004141"/>
    </source>
</evidence>
<feature type="domain" description="Amino acid transporter transmembrane" evidence="7">
    <location>
        <begin position="46"/>
        <end position="454"/>
    </location>
</feature>
<evidence type="ECO:0000256" key="5">
    <source>
        <dbReference type="SAM" id="MobiDB-lite"/>
    </source>
</evidence>
<organism evidence="8 9">
    <name type="scientific">Diceros bicornis minor</name>
    <name type="common">South-central black rhinoceros</name>
    <dbReference type="NCBI Taxonomy" id="77932"/>
    <lineage>
        <taxon>Eukaryota</taxon>
        <taxon>Metazoa</taxon>
        <taxon>Chordata</taxon>
        <taxon>Craniata</taxon>
        <taxon>Vertebrata</taxon>
        <taxon>Euteleostomi</taxon>
        <taxon>Mammalia</taxon>
        <taxon>Eutheria</taxon>
        <taxon>Laurasiatheria</taxon>
        <taxon>Perissodactyla</taxon>
        <taxon>Rhinocerotidae</taxon>
        <taxon>Diceros</taxon>
    </lineage>
</organism>
<comment type="caution">
    <text evidence="8">The sequence shown here is derived from an EMBL/GenBank/DDBJ whole genome shotgun (WGS) entry which is preliminary data.</text>
</comment>
<dbReference type="GO" id="GO:0015193">
    <property type="term" value="F:L-proline transmembrane transporter activity"/>
    <property type="evidence" value="ECO:0007669"/>
    <property type="project" value="TreeGrafter"/>
</dbReference>
<evidence type="ECO:0000256" key="4">
    <source>
        <dbReference type="ARBA" id="ARBA00023136"/>
    </source>
</evidence>
<dbReference type="GO" id="GO:0015180">
    <property type="term" value="F:L-alanine transmembrane transporter activity"/>
    <property type="evidence" value="ECO:0007669"/>
    <property type="project" value="TreeGrafter"/>
</dbReference>
<feature type="transmembrane region" description="Helical" evidence="6">
    <location>
        <begin position="77"/>
        <end position="100"/>
    </location>
</feature>
<dbReference type="Pfam" id="PF01490">
    <property type="entry name" value="Aa_trans"/>
    <property type="match status" value="1"/>
</dbReference>
<dbReference type="InterPro" id="IPR013057">
    <property type="entry name" value="AA_transpt_TM"/>
</dbReference>
<evidence type="ECO:0000313" key="8">
    <source>
        <dbReference type="EMBL" id="KAF5913275.1"/>
    </source>
</evidence>